<dbReference type="EMBL" id="WJBH02000005">
    <property type="protein sequence ID" value="KAI9558379.1"/>
    <property type="molecule type" value="Genomic_DNA"/>
</dbReference>
<keyword evidence="2" id="KW-1185">Reference proteome</keyword>
<dbReference type="Proteomes" id="UP000820818">
    <property type="component" value="Linkage Group LG5"/>
</dbReference>
<protein>
    <submittedName>
        <fullName evidence="1">Uncharacterized protein</fullName>
    </submittedName>
</protein>
<name>A0AAD5KQS6_9CRUS</name>
<comment type="caution">
    <text evidence="1">The sequence shown here is derived from an EMBL/GenBank/DDBJ whole genome shotgun (WGS) entry which is preliminary data.</text>
</comment>
<reference evidence="1 2" key="1">
    <citation type="submission" date="2022-05" db="EMBL/GenBank/DDBJ databases">
        <title>A multi-omics perspective on studying reproductive biology in Daphnia sinensis.</title>
        <authorList>
            <person name="Jia J."/>
        </authorList>
    </citation>
    <scope>NUCLEOTIDE SEQUENCE [LARGE SCALE GENOMIC DNA]</scope>
    <source>
        <strain evidence="1 2">WSL</strain>
    </source>
</reference>
<accession>A0AAD5KQS6</accession>
<sequence>MIQKLSNIADQLREREQILPEVQLVSKALATLPENFRIVRTVWTSLPANNRTLDHLLQRLITEESVLKSYQKKEHNNDAAFTANNSRQDSTLVAEDLEENSVMGCKVVLWTNGHAAAIATAQPMKKRYVSKNGYPPNWALRKEDEVEAEVGATHPIHPTPYCLYQNWIQEAY</sequence>
<organism evidence="1 2">
    <name type="scientific">Daphnia sinensis</name>
    <dbReference type="NCBI Taxonomy" id="1820382"/>
    <lineage>
        <taxon>Eukaryota</taxon>
        <taxon>Metazoa</taxon>
        <taxon>Ecdysozoa</taxon>
        <taxon>Arthropoda</taxon>
        <taxon>Crustacea</taxon>
        <taxon>Branchiopoda</taxon>
        <taxon>Diplostraca</taxon>
        <taxon>Cladocera</taxon>
        <taxon>Anomopoda</taxon>
        <taxon>Daphniidae</taxon>
        <taxon>Daphnia</taxon>
        <taxon>Daphnia similis group</taxon>
    </lineage>
</organism>
<evidence type="ECO:0000313" key="2">
    <source>
        <dbReference type="Proteomes" id="UP000820818"/>
    </source>
</evidence>
<evidence type="ECO:0000313" key="1">
    <source>
        <dbReference type="EMBL" id="KAI9558379.1"/>
    </source>
</evidence>
<gene>
    <name evidence="1" type="ORF">GHT06_015152</name>
</gene>
<dbReference type="AlphaFoldDB" id="A0AAD5KQS6"/>
<proteinExistence type="predicted"/>